<evidence type="ECO:0000313" key="2">
    <source>
        <dbReference type="EMBL" id="MPM09014.1"/>
    </source>
</evidence>
<reference evidence="2" key="1">
    <citation type="submission" date="2019-08" db="EMBL/GenBank/DDBJ databases">
        <authorList>
            <person name="Kucharzyk K."/>
            <person name="Murdoch R.W."/>
            <person name="Higgins S."/>
            <person name="Loffler F."/>
        </authorList>
    </citation>
    <scope>NUCLEOTIDE SEQUENCE</scope>
</reference>
<feature type="transmembrane region" description="Helical" evidence="1">
    <location>
        <begin position="50"/>
        <end position="79"/>
    </location>
</feature>
<proteinExistence type="predicted"/>
<feature type="transmembrane region" description="Helical" evidence="1">
    <location>
        <begin position="12"/>
        <end position="30"/>
    </location>
</feature>
<dbReference type="AlphaFoldDB" id="A0A644X4F0"/>
<keyword evidence="1" id="KW-1133">Transmembrane helix</keyword>
<sequence>MVQRRVSKINRWLFAIAIAIFSALLVAYAYDIEQGIPISLASTNAANQKILMSVAGALGFRGSIILGILATGAGIYNAIRHSRT</sequence>
<name>A0A644X4F0_9ZZZZ</name>
<keyword evidence="1" id="KW-0812">Transmembrane</keyword>
<accession>A0A644X4F0</accession>
<keyword evidence="1" id="KW-0472">Membrane</keyword>
<organism evidence="2">
    <name type="scientific">bioreactor metagenome</name>
    <dbReference type="NCBI Taxonomy" id="1076179"/>
    <lineage>
        <taxon>unclassified sequences</taxon>
        <taxon>metagenomes</taxon>
        <taxon>ecological metagenomes</taxon>
    </lineage>
</organism>
<dbReference type="EMBL" id="VSSQ01001518">
    <property type="protein sequence ID" value="MPM09014.1"/>
    <property type="molecule type" value="Genomic_DNA"/>
</dbReference>
<evidence type="ECO:0000256" key="1">
    <source>
        <dbReference type="SAM" id="Phobius"/>
    </source>
</evidence>
<protein>
    <submittedName>
        <fullName evidence="2">Uncharacterized protein</fullName>
    </submittedName>
</protein>
<comment type="caution">
    <text evidence="2">The sequence shown here is derived from an EMBL/GenBank/DDBJ whole genome shotgun (WGS) entry which is preliminary data.</text>
</comment>
<gene>
    <name evidence="2" type="ORF">SDC9_55330</name>
</gene>